<accession>A0A5P2D0Y8</accession>
<dbReference type="PROSITE" id="PS51819">
    <property type="entry name" value="VOC"/>
    <property type="match status" value="2"/>
</dbReference>
<feature type="compositionally biased region" description="Low complexity" evidence="1">
    <location>
        <begin position="257"/>
        <end position="297"/>
    </location>
</feature>
<dbReference type="Pfam" id="PF00903">
    <property type="entry name" value="Glyoxalase"/>
    <property type="match status" value="1"/>
</dbReference>
<dbReference type="RefSeq" id="WP_150208370.1">
    <property type="nucleotide sequence ID" value="NZ_CP029190.1"/>
</dbReference>
<dbReference type="SUPFAM" id="SSF54593">
    <property type="entry name" value="Glyoxalase/Bleomycin resistance protein/Dihydroxybiphenyl dioxygenase"/>
    <property type="match status" value="2"/>
</dbReference>
<dbReference type="Gene3D" id="3.10.180.10">
    <property type="entry name" value="2,3-Dihydroxybiphenyl 1,2-Dioxygenase, domain 1"/>
    <property type="match status" value="2"/>
</dbReference>
<evidence type="ECO:0000259" key="2">
    <source>
        <dbReference type="PROSITE" id="PS51819"/>
    </source>
</evidence>
<dbReference type="GO" id="GO:0016787">
    <property type="term" value="F:hydrolase activity"/>
    <property type="evidence" value="ECO:0007669"/>
    <property type="project" value="UniProtKB-KW"/>
</dbReference>
<sequence length="307" mass="32095">MAAFAEGMPCWVDASLPDVEAGKRFYGELFGWTFGPAAGPPYGGYTQAYRAGRNVAALAPKPDGRMPTVWEVYLYTSDAYAAAARIRAAGGQMVMEPRPLGPYGTAAMAADPGGAVFGLWQPGTHHGFEASMEPYTYCWTEVYTRARDAVDVFYAKVFGYVAQDQDDAGIEYRVWSPPGSAPGPDTAVAGRSLITEAFPEFLPAHFLVYFAVPDVDASVATVRRLGGRVSADPFDTPYGRIAVVADNQGAAFALLAEPAADPETAPGAAREPGPGTEPGSEPGAGPGPDARPGADSGPDPEPHEAGA</sequence>
<dbReference type="CDD" id="cd07247">
    <property type="entry name" value="SgaA_N_like"/>
    <property type="match status" value="2"/>
</dbReference>
<evidence type="ECO:0000313" key="4">
    <source>
        <dbReference type="Proteomes" id="UP000325211"/>
    </source>
</evidence>
<evidence type="ECO:0000313" key="3">
    <source>
        <dbReference type="EMBL" id="QES48785.1"/>
    </source>
</evidence>
<dbReference type="InterPro" id="IPR052164">
    <property type="entry name" value="Anthracycline_SecMetBiosynth"/>
</dbReference>
<dbReference type="EMBL" id="CP029190">
    <property type="protein sequence ID" value="QES48785.1"/>
    <property type="molecule type" value="Genomic_DNA"/>
</dbReference>
<dbReference type="Proteomes" id="UP000325211">
    <property type="component" value="Chromosome"/>
</dbReference>
<name>A0A5P2D0Y8_STRVZ</name>
<evidence type="ECO:0000256" key="1">
    <source>
        <dbReference type="SAM" id="MobiDB-lite"/>
    </source>
</evidence>
<dbReference type="PANTHER" id="PTHR33993">
    <property type="entry name" value="GLYOXALASE-RELATED"/>
    <property type="match status" value="1"/>
</dbReference>
<organism evidence="3 4">
    <name type="scientific">Streptomyces venezuelae</name>
    <dbReference type="NCBI Taxonomy" id="54571"/>
    <lineage>
        <taxon>Bacteria</taxon>
        <taxon>Bacillati</taxon>
        <taxon>Actinomycetota</taxon>
        <taxon>Actinomycetes</taxon>
        <taxon>Kitasatosporales</taxon>
        <taxon>Streptomycetaceae</taxon>
        <taxon>Streptomyces</taxon>
    </lineage>
</organism>
<dbReference type="InterPro" id="IPR037523">
    <property type="entry name" value="VOC_core"/>
</dbReference>
<dbReference type="AlphaFoldDB" id="A0A5P2D0Y8"/>
<dbReference type="InterPro" id="IPR004360">
    <property type="entry name" value="Glyas_Fos-R_dOase_dom"/>
</dbReference>
<dbReference type="Pfam" id="PF18029">
    <property type="entry name" value="Glyoxalase_6"/>
    <property type="match status" value="1"/>
</dbReference>
<feature type="region of interest" description="Disordered" evidence="1">
    <location>
        <begin position="257"/>
        <end position="307"/>
    </location>
</feature>
<feature type="domain" description="VOC" evidence="2">
    <location>
        <begin position="8"/>
        <end position="122"/>
    </location>
</feature>
<proteinExistence type="predicted"/>
<dbReference type="OrthoDB" id="9793039at2"/>
<dbReference type="InterPro" id="IPR029068">
    <property type="entry name" value="Glyas_Bleomycin-R_OHBP_Dase"/>
</dbReference>
<protein>
    <submittedName>
        <fullName evidence="3">Hydrolase</fullName>
    </submittedName>
</protein>
<reference evidence="3 4" key="1">
    <citation type="submission" date="2018-05" db="EMBL/GenBank/DDBJ databases">
        <title>Streptomyces venezuelae.</title>
        <authorList>
            <person name="Kim W."/>
            <person name="Lee N."/>
            <person name="Cho B.-K."/>
        </authorList>
    </citation>
    <scope>NUCLEOTIDE SEQUENCE [LARGE SCALE GENOMIC DNA]</scope>
    <source>
        <strain evidence="3 4">ATCC 21782</strain>
    </source>
</reference>
<dbReference type="PANTHER" id="PTHR33993:SF10">
    <property type="entry name" value="CONSERVED PROTEIN"/>
    <property type="match status" value="1"/>
</dbReference>
<keyword evidence="3" id="KW-0378">Hydrolase</keyword>
<dbReference type="InterPro" id="IPR041581">
    <property type="entry name" value="Glyoxalase_6"/>
</dbReference>
<gene>
    <name evidence="3" type="ORF">DEJ50_14115</name>
</gene>
<feature type="domain" description="VOC" evidence="2">
    <location>
        <begin position="136"/>
        <end position="257"/>
    </location>
</feature>